<organism evidence="2 3">
    <name type="scientific">Dorcoceras hygrometricum</name>
    <dbReference type="NCBI Taxonomy" id="472368"/>
    <lineage>
        <taxon>Eukaryota</taxon>
        <taxon>Viridiplantae</taxon>
        <taxon>Streptophyta</taxon>
        <taxon>Embryophyta</taxon>
        <taxon>Tracheophyta</taxon>
        <taxon>Spermatophyta</taxon>
        <taxon>Magnoliopsida</taxon>
        <taxon>eudicotyledons</taxon>
        <taxon>Gunneridae</taxon>
        <taxon>Pentapetalae</taxon>
        <taxon>asterids</taxon>
        <taxon>lamiids</taxon>
        <taxon>Lamiales</taxon>
        <taxon>Gesneriaceae</taxon>
        <taxon>Didymocarpoideae</taxon>
        <taxon>Trichosporeae</taxon>
        <taxon>Loxocarpinae</taxon>
        <taxon>Dorcoceras</taxon>
    </lineage>
</organism>
<gene>
    <name evidence="2" type="ORF">F511_18432</name>
</gene>
<dbReference type="InterPro" id="IPR000477">
    <property type="entry name" value="RT_dom"/>
</dbReference>
<dbReference type="InterPro" id="IPR043128">
    <property type="entry name" value="Rev_trsase/Diguanyl_cyclase"/>
</dbReference>
<evidence type="ECO:0000313" key="2">
    <source>
        <dbReference type="EMBL" id="KZV40676.1"/>
    </source>
</evidence>
<protein>
    <recommendedName>
        <fullName evidence="1">Reverse transcriptase domain-containing protein</fullName>
    </recommendedName>
</protein>
<dbReference type="EMBL" id="KQ999890">
    <property type="protein sequence ID" value="KZV40676.1"/>
    <property type="molecule type" value="Genomic_DNA"/>
</dbReference>
<feature type="domain" description="Reverse transcriptase" evidence="1">
    <location>
        <begin position="5"/>
        <end position="65"/>
    </location>
</feature>
<dbReference type="Gene3D" id="3.30.70.270">
    <property type="match status" value="1"/>
</dbReference>
<dbReference type="CDD" id="cd01647">
    <property type="entry name" value="RT_LTR"/>
    <property type="match status" value="1"/>
</dbReference>
<evidence type="ECO:0000259" key="1">
    <source>
        <dbReference type="Pfam" id="PF00078"/>
    </source>
</evidence>
<dbReference type="Gene3D" id="3.10.10.10">
    <property type="entry name" value="HIV Type 1 Reverse Transcriptase, subunit A, domain 1"/>
    <property type="match status" value="1"/>
</dbReference>
<dbReference type="PANTHER" id="PTHR24559">
    <property type="entry name" value="TRANSPOSON TY3-I GAG-POL POLYPROTEIN"/>
    <property type="match status" value="1"/>
</dbReference>
<sequence length="74" mass="8612">SVICQKKDGSMRLCIDYRELNKLTIKNKYPLPRIDDLFDQLRGAAVFSKIDLRSGYHQLRVKDADVHVMVNTNF</sequence>
<reference evidence="2 3" key="1">
    <citation type="journal article" date="2015" name="Proc. Natl. Acad. Sci. U.S.A.">
        <title>The resurrection genome of Boea hygrometrica: A blueprint for survival of dehydration.</title>
        <authorList>
            <person name="Xiao L."/>
            <person name="Yang G."/>
            <person name="Zhang L."/>
            <person name="Yang X."/>
            <person name="Zhao S."/>
            <person name="Ji Z."/>
            <person name="Zhou Q."/>
            <person name="Hu M."/>
            <person name="Wang Y."/>
            <person name="Chen M."/>
            <person name="Xu Y."/>
            <person name="Jin H."/>
            <person name="Xiao X."/>
            <person name="Hu G."/>
            <person name="Bao F."/>
            <person name="Hu Y."/>
            <person name="Wan P."/>
            <person name="Li L."/>
            <person name="Deng X."/>
            <person name="Kuang T."/>
            <person name="Xiang C."/>
            <person name="Zhu J.K."/>
            <person name="Oliver M.J."/>
            <person name="He Y."/>
        </authorList>
    </citation>
    <scope>NUCLEOTIDE SEQUENCE [LARGE SCALE GENOMIC DNA]</scope>
    <source>
        <strain evidence="3">cv. XS01</strain>
    </source>
</reference>
<evidence type="ECO:0000313" key="3">
    <source>
        <dbReference type="Proteomes" id="UP000250235"/>
    </source>
</evidence>
<dbReference type="Proteomes" id="UP000250235">
    <property type="component" value="Unassembled WGS sequence"/>
</dbReference>
<keyword evidence="3" id="KW-1185">Reference proteome</keyword>
<dbReference type="Pfam" id="PF00078">
    <property type="entry name" value="RVT_1"/>
    <property type="match status" value="1"/>
</dbReference>
<dbReference type="PANTHER" id="PTHR24559:SF447">
    <property type="entry name" value="RNA-DIRECTED DNA POLYMERASE HOMOLOG"/>
    <property type="match status" value="1"/>
</dbReference>
<dbReference type="InterPro" id="IPR043502">
    <property type="entry name" value="DNA/RNA_pol_sf"/>
</dbReference>
<dbReference type="OrthoDB" id="2431547at2759"/>
<proteinExistence type="predicted"/>
<dbReference type="AlphaFoldDB" id="A0A2Z7C1A7"/>
<name>A0A2Z7C1A7_9LAMI</name>
<feature type="non-terminal residue" evidence="2">
    <location>
        <position position="1"/>
    </location>
</feature>
<accession>A0A2Z7C1A7</accession>
<dbReference type="InterPro" id="IPR053134">
    <property type="entry name" value="RNA-dir_DNA_polymerase"/>
</dbReference>
<dbReference type="SUPFAM" id="SSF56672">
    <property type="entry name" value="DNA/RNA polymerases"/>
    <property type="match status" value="1"/>
</dbReference>